<dbReference type="InterPro" id="IPR013783">
    <property type="entry name" value="Ig-like_fold"/>
</dbReference>
<dbReference type="SUPFAM" id="SSF48452">
    <property type="entry name" value="TPR-like"/>
    <property type="match status" value="1"/>
</dbReference>
<dbReference type="Gene3D" id="2.30.180.10">
    <property type="entry name" value="FAS1 domain"/>
    <property type="match status" value="1"/>
</dbReference>
<comment type="similarity">
    <text evidence="2">Belongs to the SusD family.</text>
</comment>
<dbReference type="Pfam" id="PF14322">
    <property type="entry name" value="SusD-like_3"/>
    <property type="match status" value="1"/>
</dbReference>
<gene>
    <name evidence="8" type="ORF">ABR189_19115</name>
</gene>
<dbReference type="PROSITE" id="PS50213">
    <property type="entry name" value="FAS1"/>
    <property type="match status" value="1"/>
</dbReference>
<dbReference type="InterPro" id="IPR033985">
    <property type="entry name" value="SusD-like_N"/>
</dbReference>
<dbReference type="Pfam" id="PF02469">
    <property type="entry name" value="Fasciclin"/>
    <property type="match status" value="1"/>
</dbReference>
<keyword evidence="4" id="KW-0472">Membrane</keyword>
<dbReference type="Pfam" id="PF07980">
    <property type="entry name" value="SusD_RagB"/>
    <property type="match status" value="1"/>
</dbReference>
<sequence>MKKLLFYGLLALAALPACKKDAKDNTNPKAENPASVTAAVTSLKKTDSLSAFANALSAMDLSKDNLDEVTVFAAPNSAFANYDPNARQSDAAPAIPDSVIRKHLVKGFIKLSQLKDGQQLTTLSGQTLTFMIKEGKIWVNGVEILHSDSADTKFVIHTIARLLNPSTKPSTLTVEVYNTIKWTTALPAGAPQAGAQVKLYKTHLDFQNNAAPAYTAETDNAGKAVFSNVTGGNYYIVATYDELNNLLGAAKQQNGTYLGFISDSLYQTQEEVAGGPSDASAAPGNFRLSDVNGDGVINANDRVLLPAHDVTLVSGVSVSKRILIGTANNSQVRPFANEAQVNAALAACYAQLSPWHEMQTAIDAIYTDDADCSKLPDWCNFNTYTINPTNNNIATLWISGFQLISQLNRILLQTDGTSMNADQKNIAKGEASAMKGYIYLQLITYFGEVPFHDDLKLAANQVRKDLTASYAYARKLLEDGSSLLPAQPASNSRFSSNACKALLARLYLQTQQPLQAIEYSTSVINAGKYMLEAPNVIFSKPANREIIFSSADAINFTPLKTTFTKGTFVPEVRYTEVMLTAAEAMNSQGRKMEAVNIVNMLHNRDTLATLSPAIDDQQFRQTLMTDWKNSMKTEGIRLAALSRWNMLEPVLGPSGFRMQNKLLPIPQIVIDQNPTMMQNPGY</sequence>
<evidence type="ECO:0000259" key="7">
    <source>
        <dbReference type="PROSITE" id="PS50213"/>
    </source>
</evidence>
<feature type="signal peptide" evidence="6">
    <location>
        <begin position="1"/>
        <end position="19"/>
    </location>
</feature>
<dbReference type="EMBL" id="JBEXAC010000002">
    <property type="protein sequence ID" value="MET6999506.1"/>
    <property type="molecule type" value="Genomic_DNA"/>
</dbReference>
<keyword evidence="3 6" id="KW-0732">Signal</keyword>
<dbReference type="RefSeq" id="WP_354662070.1">
    <property type="nucleotide sequence ID" value="NZ_JBEXAC010000002.1"/>
</dbReference>
<name>A0ABV2T945_9BACT</name>
<keyword evidence="5" id="KW-0998">Cell outer membrane</keyword>
<dbReference type="SUPFAM" id="SSF49478">
    <property type="entry name" value="Cna protein B-type domain"/>
    <property type="match status" value="1"/>
</dbReference>
<accession>A0ABV2T945</accession>
<dbReference type="Gene3D" id="1.25.40.390">
    <property type="match status" value="2"/>
</dbReference>
<evidence type="ECO:0000256" key="3">
    <source>
        <dbReference type="ARBA" id="ARBA00022729"/>
    </source>
</evidence>
<keyword evidence="9" id="KW-1185">Reference proteome</keyword>
<dbReference type="SMART" id="SM00554">
    <property type="entry name" value="FAS1"/>
    <property type="match status" value="1"/>
</dbReference>
<dbReference type="InterPro" id="IPR012944">
    <property type="entry name" value="SusD_RagB_dom"/>
</dbReference>
<comment type="caution">
    <text evidence="8">The sequence shown here is derived from an EMBL/GenBank/DDBJ whole genome shotgun (WGS) entry which is preliminary data.</text>
</comment>
<reference evidence="8 9" key="1">
    <citation type="submission" date="2024-06" db="EMBL/GenBank/DDBJ databases">
        <title>Chitinophaga defluvii sp. nov., isolated from municipal sewage.</title>
        <authorList>
            <person name="Zhang L."/>
        </authorList>
    </citation>
    <scope>NUCLEOTIDE SEQUENCE [LARGE SCALE GENOMIC DNA]</scope>
    <source>
        <strain evidence="8 9">H8</strain>
    </source>
</reference>
<evidence type="ECO:0000313" key="9">
    <source>
        <dbReference type="Proteomes" id="UP001549749"/>
    </source>
</evidence>
<comment type="subcellular location">
    <subcellularLocation>
        <location evidence="1">Cell outer membrane</location>
    </subcellularLocation>
</comment>
<dbReference type="InterPro" id="IPR036378">
    <property type="entry name" value="FAS1_dom_sf"/>
</dbReference>
<evidence type="ECO:0000256" key="5">
    <source>
        <dbReference type="ARBA" id="ARBA00023237"/>
    </source>
</evidence>
<feature type="chain" id="PRO_5046436213" evidence="6">
    <location>
        <begin position="20"/>
        <end position="682"/>
    </location>
</feature>
<protein>
    <submittedName>
        <fullName evidence="8">Fasciclin domain-containing protein</fullName>
    </submittedName>
</protein>
<dbReference type="SUPFAM" id="SSF82153">
    <property type="entry name" value="FAS1 domain"/>
    <property type="match status" value="1"/>
</dbReference>
<evidence type="ECO:0000313" key="8">
    <source>
        <dbReference type="EMBL" id="MET6999506.1"/>
    </source>
</evidence>
<dbReference type="InterPro" id="IPR011990">
    <property type="entry name" value="TPR-like_helical_dom_sf"/>
</dbReference>
<evidence type="ECO:0000256" key="2">
    <source>
        <dbReference type="ARBA" id="ARBA00006275"/>
    </source>
</evidence>
<dbReference type="InterPro" id="IPR000782">
    <property type="entry name" value="FAS1_domain"/>
</dbReference>
<dbReference type="Proteomes" id="UP001549749">
    <property type="component" value="Unassembled WGS sequence"/>
</dbReference>
<proteinExistence type="inferred from homology"/>
<evidence type="ECO:0000256" key="1">
    <source>
        <dbReference type="ARBA" id="ARBA00004442"/>
    </source>
</evidence>
<dbReference type="Gene3D" id="2.60.40.10">
    <property type="entry name" value="Immunoglobulins"/>
    <property type="match status" value="1"/>
</dbReference>
<feature type="domain" description="FAS1" evidence="7">
    <location>
        <begin position="36"/>
        <end position="163"/>
    </location>
</feature>
<evidence type="ECO:0000256" key="4">
    <source>
        <dbReference type="ARBA" id="ARBA00023136"/>
    </source>
</evidence>
<evidence type="ECO:0000256" key="6">
    <source>
        <dbReference type="SAM" id="SignalP"/>
    </source>
</evidence>
<organism evidence="8 9">
    <name type="scientific">Chitinophaga defluvii</name>
    <dbReference type="NCBI Taxonomy" id="3163343"/>
    <lineage>
        <taxon>Bacteria</taxon>
        <taxon>Pseudomonadati</taxon>
        <taxon>Bacteroidota</taxon>
        <taxon>Chitinophagia</taxon>
        <taxon>Chitinophagales</taxon>
        <taxon>Chitinophagaceae</taxon>
        <taxon>Chitinophaga</taxon>
    </lineage>
</organism>